<dbReference type="PROSITE" id="PS50987">
    <property type="entry name" value="HTH_ARSR_2"/>
    <property type="match status" value="1"/>
</dbReference>
<keyword evidence="3" id="KW-0804">Transcription</keyword>
<evidence type="ECO:0000259" key="4">
    <source>
        <dbReference type="PROSITE" id="PS50987"/>
    </source>
</evidence>
<dbReference type="SMART" id="SM00418">
    <property type="entry name" value="HTH_ARSR"/>
    <property type="match status" value="1"/>
</dbReference>
<dbReference type="AlphaFoldDB" id="A0A366KBH1"/>
<dbReference type="InterPro" id="IPR036388">
    <property type="entry name" value="WH-like_DNA-bd_sf"/>
</dbReference>
<dbReference type="OrthoDB" id="4471357at2"/>
<dbReference type="Gene3D" id="1.10.10.10">
    <property type="entry name" value="Winged helix-like DNA-binding domain superfamily/Winged helix DNA-binding domain"/>
    <property type="match status" value="1"/>
</dbReference>
<sequence>MSIETVNKGVGLAAADDADRVKALKALADPTRLQIVRYLNRVNRGVTCGEIAQAVRMSPSAGSYHFRALREAGLTLDERRSREKYVSLDKTTFRRYVPGFLSSL</sequence>
<dbReference type="GO" id="GO:0003700">
    <property type="term" value="F:DNA-binding transcription factor activity"/>
    <property type="evidence" value="ECO:0007669"/>
    <property type="project" value="InterPro"/>
</dbReference>
<dbReference type="Proteomes" id="UP000252345">
    <property type="component" value="Unassembled WGS sequence"/>
</dbReference>
<dbReference type="CDD" id="cd00090">
    <property type="entry name" value="HTH_ARSR"/>
    <property type="match status" value="1"/>
</dbReference>
<dbReference type="InterPro" id="IPR036390">
    <property type="entry name" value="WH_DNA-bd_sf"/>
</dbReference>
<dbReference type="InterPro" id="IPR001845">
    <property type="entry name" value="HTH_ArsR_DNA-bd_dom"/>
</dbReference>
<dbReference type="InterPro" id="IPR011991">
    <property type="entry name" value="ArsR-like_HTH"/>
</dbReference>
<organism evidence="5 6">
    <name type="scientific">Bifidobacterium xylocopae</name>
    <dbReference type="NCBI Taxonomy" id="2493119"/>
    <lineage>
        <taxon>Bacteria</taxon>
        <taxon>Bacillati</taxon>
        <taxon>Actinomycetota</taxon>
        <taxon>Actinomycetes</taxon>
        <taxon>Bifidobacteriales</taxon>
        <taxon>Bifidobacteriaceae</taxon>
        <taxon>Bifidobacterium</taxon>
    </lineage>
</organism>
<feature type="domain" description="HTH arsR-type" evidence="4">
    <location>
        <begin position="12"/>
        <end position="104"/>
    </location>
</feature>
<dbReference type="InterPro" id="IPR051081">
    <property type="entry name" value="HTH_MetalResp_TranReg"/>
</dbReference>
<dbReference type="RefSeq" id="WP_113853795.1">
    <property type="nucleotide sequence ID" value="NZ_PDCH01000012.1"/>
</dbReference>
<evidence type="ECO:0000256" key="3">
    <source>
        <dbReference type="ARBA" id="ARBA00023163"/>
    </source>
</evidence>
<reference evidence="5 6" key="1">
    <citation type="submission" date="2017-10" db="EMBL/GenBank/DDBJ databases">
        <title>Bifidobacterium xylocopum sp. nov. and Bifidobacterium aemilianum sp. nov., from the carpenter bee (Xylocopa violacea) digestive tract.</title>
        <authorList>
            <person name="Alberoni D."/>
            <person name="Baffoni L."/>
            <person name="Di Gioia D."/>
            <person name="Gaggia F."/>
            <person name="Biavati B."/>
        </authorList>
    </citation>
    <scope>NUCLEOTIDE SEQUENCE [LARGE SCALE GENOMIC DNA]</scope>
    <source>
        <strain evidence="5 6">XV2</strain>
    </source>
</reference>
<keyword evidence="2" id="KW-0238">DNA-binding</keyword>
<keyword evidence="6" id="KW-1185">Reference proteome</keyword>
<keyword evidence="1" id="KW-0805">Transcription regulation</keyword>
<proteinExistence type="predicted"/>
<dbReference type="PRINTS" id="PR00778">
    <property type="entry name" value="HTHARSR"/>
</dbReference>
<dbReference type="NCBIfam" id="NF033788">
    <property type="entry name" value="HTH_metalloreg"/>
    <property type="match status" value="1"/>
</dbReference>
<dbReference type="PANTHER" id="PTHR33154:SF25">
    <property type="entry name" value="LMO0101 PROTEIN"/>
    <property type="match status" value="1"/>
</dbReference>
<accession>A0A366KBH1</accession>
<evidence type="ECO:0000313" key="6">
    <source>
        <dbReference type="Proteomes" id="UP000252345"/>
    </source>
</evidence>
<protein>
    <submittedName>
        <fullName evidence="5">Transcriptional regulator</fullName>
    </submittedName>
</protein>
<dbReference type="Pfam" id="PF12840">
    <property type="entry name" value="HTH_20"/>
    <property type="match status" value="1"/>
</dbReference>
<dbReference type="GO" id="GO:0003677">
    <property type="term" value="F:DNA binding"/>
    <property type="evidence" value="ECO:0007669"/>
    <property type="project" value="UniProtKB-KW"/>
</dbReference>
<dbReference type="SUPFAM" id="SSF46785">
    <property type="entry name" value="Winged helix' DNA-binding domain"/>
    <property type="match status" value="1"/>
</dbReference>
<dbReference type="EMBL" id="PDCH01000012">
    <property type="protein sequence ID" value="RBP99034.1"/>
    <property type="molecule type" value="Genomic_DNA"/>
</dbReference>
<evidence type="ECO:0000256" key="2">
    <source>
        <dbReference type="ARBA" id="ARBA00023125"/>
    </source>
</evidence>
<name>A0A366KBH1_9BIFI</name>
<evidence type="ECO:0000256" key="1">
    <source>
        <dbReference type="ARBA" id="ARBA00023015"/>
    </source>
</evidence>
<comment type="caution">
    <text evidence="5">The sequence shown here is derived from an EMBL/GenBank/DDBJ whole genome shotgun (WGS) entry which is preliminary data.</text>
</comment>
<evidence type="ECO:0000313" key="5">
    <source>
        <dbReference type="EMBL" id="RBP99034.1"/>
    </source>
</evidence>
<dbReference type="PANTHER" id="PTHR33154">
    <property type="entry name" value="TRANSCRIPTIONAL REGULATOR, ARSR FAMILY"/>
    <property type="match status" value="1"/>
</dbReference>
<gene>
    <name evidence="5" type="ORF">CRD59_06080</name>
</gene>